<comment type="subcellular location">
    <subcellularLocation>
        <location evidence="1">Membrane</location>
        <topology evidence="1">Single-pass membrane protein</topology>
    </subcellularLocation>
</comment>
<protein>
    <recommendedName>
        <fullName evidence="3">Wall-associated receptor kinase galacturonan-binding domain-containing protein</fullName>
    </recommendedName>
</protein>
<dbReference type="PANTHER" id="PTHR33491">
    <property type="entry name" value="OSJNBA0016N04.9 PROTEIN"/>
    <property type="match status" value="1"/>
</dbReference>
<dbReference type="Proteomes" id="UP000604825">
    <property type="component" value="Unassembled WGS sequence"/>
</dbReference>
<dbReference type="GO" id="GO:0030247">
    <property type="term" value="F:polysaccharide binding"/>
    <property type="evidence" value="ECO:0007669"/>
    <property type="project" value="InterPro"/>
</dbReference>
<sequence>MRDRALCGDVEIPYPFGIGTICSRKGFEIDCINNGSAGEIPVLPTPDQNIRVLNLSVSPFPEARVLLPVAWQCFNSTGYITGGYSGDVDFNREGVYRISNTQNGLFVLGCNTYAYTNGVRV</sequence>
<dbReference type="Pfam" id="PF13947">
    <property type="entry name" value="GUB_WAK_bind"/>
    <property type="match status" value="1"/>
</dbReference>
<comment type="caution">
    <text evidence="4">The sequence shown here is derived from an EMBL/GenBank/DDBJ whole genome shotgun (WGS) entry which is preliminary data.</text>
</comment>
<keyword evidence="2" id="KW-0732">Signal</keyword>
<organism evidence="4 5">
    <name type="scientific">Miscanthus lutarioriparius</name>
    <dbReference type="NCBI Taxonomy" id="422564"/>
    <lineage>
        <taxon>Eukaryota</taxon>
        <taxon>Viridiplantae</taxon>
        <taxon>Streptophyta</taxon>
        <taxon>Embryophyta</taxon>
        <taxon>Tracheophyta</taxon>
        <taxon>Spermatophyta</taxon>
        <taxon>Magnoliopsida</taxon>
        <taxon>Liliopsida</taxon>
        <taxon>Poales</taxon>
        <taxon>Poaceae</taxon>
        <taxon>PACMAD clade</taxon>
        <taxon>Panicoideae</taxon>
        <taxon>Andropogonodae</taxon>
        <taxon>Andropogoneae</taxon>
        <taxon>Saccharinae</taxon>
        <taxon>Miscanthus</taxon>
    </lineage>
</organism>
<name>A0A811PWK7_9POAL</name>
<evidence type="ECO:0000256" key="2">
    <source>
        <dbReference type="ARBA" id="ARBA00022729"/>
    </source>
</evidence>
<evidence type="ECO:0000313" key="5">
    <source>
        <dbReference type="Proteomes" id="UP000604825"/>
    </source>
</evidence>
<keyword evidence="5" id="KW-1185">Reference proteome</keyword>
<gene>
    <name evidence="4" type="ORF">NCGR_LOCUS36049</name>
</gene>
<dbReference type="AlphaFoldDB" id="A0A811PWK7"/>
<dbReference type="GO" id="GO:0016020">
    <property type="term" value="C:membrane"/>
    <property type="evidence" value="ECO:0007669"/>
    <property type="project" value="UniProtKB-SubCell"/>
</dbReference>
<dbReference type="EMBL" id="CAJGYO010000009">
    <property type="protein sequence ID" value="CAD6252397.1"/>
    <property type="molecule type" value="Genomic_DNA"/>
</dbReference>
<reference evidence="4" key="1">
    <citation type="submission" date="2020-10" db="EMBL/GenBank/DDBJ databases">
        <authorList>
            <person name="Han B."/>
            <person name="Lu T."/>
            <person name="Zhao Q."/>
            <person name="Huang X."/>
            <person name="Zhao Y."/>
        </authorList>
    </citation>
    <scope>NUCLEOTIDE SEQUENCE</scope>
</reference>
<evidence type="ECO:0000259" key="3">
    <source>
        <dbReference type="Pfam" id="PF13947"/>
    </source>
</evidence>
<dbReference type="InterPro" id="IPR025287">
    <property type="entry name" value="WAK_GUB"/>
</dbReference>
<accession>A0A811PWK7</accession>
<dbReference type="OrthoDB" id="4062651at2759"/>
<evidence type="ECO:0000313" key="4">
    <source>
        <dbReference type="EMBL" id="CAD6252397.1"/>
    </source>
</evidence>
<proteinExistence type="predicted"/>
<evidence type="ECO:0000256" key="1">
    <source>
        <dbReference type="ARBA" id="ARBA00004167"/>
    </source>
</evidence>
<feature type="domain" description="Wall-associated receptor kinase galacturonan-binding" evidence="3">
    <location>
        <begin position="7"/>
        <end position="57"/>
    </location>
</feature>